<keyword evidence="6" id="KW-1133">Transmembrane helix</keyword>
<evidence type="ECO:0000256" key="2">
    <source>
        <dbReference type="ARBA" id="ARBA00022729"/>
    </source>
</evidence>
<accession>A0A1G2V2C6</accession>
<dbReference type="PANTHER" id="PTHR13887">
    <property type="entry name" value="GLUTATHIONE S-TRANSFERASE KAPPA"/>
    <property type="match status" value="1"/>
</dbReference>
<organism evidence="8 9">
    <name type="scientific">Candidatus Zambryskibacteria bacterium RIFOXYC1_FULL_39_10</name>
    <dbReference type="NCBI Taxonomy" id="1802779"/>
    <lineage>
        <taxon>Bacteria</taxon>
        <taxon>Candidatus Zambryskiibacteriota</taxon>
    </lineage>
</organism>
<dbReference type="InterPro" id="IPR036249">
    <property type="entry name" value="Thioredoxin-like_sf"/>
</dbReference>
<keyword evidence="5" id="KW-0676">Redox-active center</keyword>
<comment type="caution">
    <text evidence="8">The sequence shown here is derived from an EMBL/GenBank/DDBJ whole genome shotgun (WGS) entry which is preliminary data.</text>
</comment>
<dbReference type="EMBL" id="MHWW01000005">
    <property type="protein sequence ID" value="OHB15785.1"/>
    <property type="molecule type" value="Genomic_DNA"/>
</dbReference>
<evidence type="ECO:0000256" key="1">
    <source>
        <dbReference type="ARBA" id="ARBA00005791"/>
    </source>
</evidence>
<dbReference type="PROSITE" id="PS51352">
    <property type="entry name" value="THIOREDOXIN_2"/>
    <property type="match status" value="1"/>
</dbReference>
<dbReference type="Proteomes" id="UP000177697">
    <property type="component" value="Unassembled WGS sequence"/>
</dbReference>
<comment type="similarity">
    <text evidence="1">Belongs to the thioredoxin family. DsbA subfamily.</text>
</comment>
<protein>
    <recommendedName>
        <fullName evidence="7">Thioredoxin domain-containing protein</fullName>
    </recommendedName>
</protein>
<keyword evidence="3" id="KW-0560">Oxidoreductase</keyword>
<gene>
    <name evidence="8" type="ORF">A2431_00770</name>
</gene>
<proteinExistence type="inferred from homology"/>
<keyword evidence="6" id="KW-0472">Membrane</keyword>
<dbReference type="Pfam" id="PF13462">
    <property type="entry name" value="Thioredoxin_4"/>
    <property type="match status" value="1"/>
</dbReference>
<evidence type="ECO:0000313" key="8">
    <source>
        <dbReference type="EMBL" id="OHB15785.1"/>
    </source>
</evidence>
<dbReference type="GO" id="GO:0016491">
    <property type="term" value="F:oxidoreductase activity"/>
    <property type="evidence" value="ECO:0007669"/>
    <property type="project" value="UniProtKB-KW"/>
</dbReference>
<evidence type="ECO:0000259" key="7">
    <source>
        <dbReference type="PROSITE" id="PS51352"/>
    </source>
</evidence>
<keyword evidence="4" id="KW-1015">Disulfide bond</keyword>
<dbReference type="Gene3D" id="3.40.30.10">
    <property type="entry name" value="Glutaredoxin"/>
    <property type="match status" value="1"/>
</dbReference>
<reference evidence="8 9" key="1">
    <citation type="journal article" date="2016" name="Nat. Commun.">
        <title>Thousands of microbial genomes shed light on interconnected biogeochemical processes in an aquifer system.</title>
        <authorList>
            <person name="Anantharaman K."/>
            <person name="Brown C.T."/>
            <person name="Hug L.A."/>
            <person name="Sharon I."/>
            <person name="Castelle C.J."/>
            <person name="Probst A.J."/>
            <person name="Thomas B.C."/>
            <person name="Singh A."/>
            <person name="Wilkins M.J."/>
            <person name="Karaoz U."/>
            <person name="Brodie E.L."/>
            <person name="Williams K.H."/>
            <person name="Hubbard S.S."/>
            <person name="Banfield J.F."/>
        </authorList>
    </citation>
    <scope>NUCLEOTIDE SEQUENCE [LARGE SCALE GENOMIC DNA]</scope>
</reference>
<dbReference type="PANTHER" id="PTHR13887:SF14">
    <property type="entry name" value="DISULFIDE BOND FORMATION PROTEIN D"/>
    <property type="match status" value="1"/>
</dbReference>
<dbReference type="AlphaFoldDB" id="A0A1G2V2C6"/>
<evidence type="ECO:0000256" key="4">
    <source>
        <dbReference type="ARBA" id="ARBA00023157"/>
    </source>
</evidence>
<evidence type="ECO:0000313" key="9">
    <source>
        <dbReference type="Proteomes" id="UP000177697"/>
    </source>
</evidence>
<evidence type="ECO:0000256" key="5">
    <source>
        <dbReference type="ARBA" id="ARBA00023284"/>
    </source>
</evidence>
<evidence type="ECO:0000256" key="3">
    <source>
        <dbReference type="ARBA" id="ARBA00023002"/>
    </source>
</evidence>
<evidence type="ECO:0000256" key="6">
    <source>
        <dbReference type="SAM" id="Phobius"/>
    </source>
</evidence>
<dbReference type="SUPFAM" id="SSF52833">
    <property type="entry name" value="Thioredoxin-like"/>
    <property type="match status" value="1"/>
</dbReference>
<dbReference type="InterPro" id="IPR013766">
    <property type="entry name" value="Thioredoxin_domain"/>
</dbReference>
<keyword evidence="6" id="KW-0812">Transmembrane</keyword>
<sequence length="241" mass="26599">MEENKKGMSDKLSLPISIIIAGLLIGGGIYMNGKITKENPTTTQQQQIASENLGETLRPIDANDHILGSSKARVLVVEYSDTECPYCKVFHNTMNSIMQEYGKDGQVAWVYRHFPIAQLHAKAFKESQATECAAVLGGNSKFWEYINKVYEVTPSNDGLDPKELTNIATQVGLSSTAFNTCLESGEFDAKIRADMQNAQELDAGGTPYSLIVDTKNNEYYPIKGAYPYAQVKQVIDLILQS</sequence>
<name>A0A1G2V2C6_9BACT</name>
<feature type="transmembrane region" description="Helical" evidence="6">
    <location>
        <begin position="12"/>
        <end position="31"/>
    </location>
</feature>
<feature type="domain" description="Thioredoxin" evidence="7">
    <location>
        <begin position="51"/>
        <end position="240"/>
    </location>
</feature>
<keyword evidence="2" id="KW-0732">Signal</keyword>
<dbReference type="InterPro" id="IPR012336">
    <property type="entry name" value="Thioredoxin-like_fold"/>
</dbReference>